<organism evidence="2">
    <name type="scientific">Nothobranchius pienaari</name>
    <dbReference type="NCBI Taxonomy" id="704102"/>
    <lineage>
        <taxon>Eukaryota</taxon>
        <taxon>Metazoa</taxon>
        <taxon>Chordata</taxon>
        <taxon>Craniata</taxon>
        <taxon>Vertebrata</taxon>
        <taxon>Euteleostomi</taxon>
        <taxon>Actinopterygii</taxon>
        <taxon>Neopterygii</taxon>
        <taxon>Teleostei</taxon>
        <taxon>Neoteleostei</taxon>
        <taxon>Acanthomorphata</taxon>
        <taxon>Ovalentaria</taxon>
        <taxon>Atherinomorphae</taxon>
        <taxon>Cyprinodontiformes</taxon>
        <taxon>Nothobranchiidae</taxon>
        <taxon>Nothobranchius</taxon>
    </lineage>
</organism>
<proteinExistence type="predicted"/>
<name>A0A1A8R3A5_9TELE</name>
<feature type="non-terminal residue" evidence="2">
    <location>
        <position position="88"/>
    </location>
</feature>
<sequence>ATLVTGVNPAPPNPVLLHPAPSCCQAASPHACLGRTTSAEETRAARRNFCLQVVGVTTVTPEKGPPVPPKPAHPALLTPTAGSTPTAP</sequence>
<accession>A0A1A8R3A5</accession>
<feature type="non-terminal residue" evidence="2">
    <location>
        <position position="1"/>
    </location>
</feature>
<dbReference type="EMBL" id="HAEG01015348">
    <property type="protein sequence ID" value="SBR99923.1"/>
    <property type="molecule type" value="Transcribed_RNA"/>
</dbReference>
<evidence type="ECO:0000313" key="2">
    <source>
        <dbReference type="EMBL" id="SBR99923.1"/>
    </source>
</evidence>
<gene>
    <name evidence="2" type="primary">GAREM</name>
</gene>
<feature type="compositionally biased region" description="Pro residues" evidence="1">
    <location>
        <begin position="63"/>
        <end position="72"/>
    </location>
</feature>
<dbReference type="AlphaFoldDB" id="A0A1A8R3A5"/>
<protein>
    <submittedName>
        <fullName evidence="2">GRB2 associated, regulator of MAPK1</fullName>
    </submittedName>
</protein>
<feature type="region of interest" description="Disordered" evidence="1">
    <location>
        <begin position="59"/>
        <end position="88"/>
    </location>
</feature>
<reference evidence="2" key="1">
    <citation type="submission" date="2016-05" db="EMBL/GenBank/DDBJ databases">
        <authorList>
            <person name="Lavstsen T."/>
            <person name="Jespersen J.S."/>
        </authorList>
    </citation>
    <scope>NUCLEOTIDE SEQUENCE</scope>
    <source>
        <tissue evidence="2">Brain</tissue>
    </source>
</reference>
<reference evidence="2" key="2">
    <citation type="submission" date="2016-06" db="EMBL/GenBank/DDBJ databases">
        <title>The genome of a short-lived fish provides insights into sex chromosome evolution and the genetic control of aging.</title>
        <authorList>
            <person name="Reichwald K."/>
            <person name="Felder M."/>
            <person name="Petzold A."/>
            <person name="Koch P."/>
            <person name="Groth M."/>
            <person name="Platzer M."/>
        </authorList>
    </citation>
    <scope>NUCLEOTIDE SEQUENCE</scope>
    <source>
        <tissue evidence="2">Brain</tissue>
    </source>
</reference>
<evidence type="ECO:0000256" key="1">
    <source>
        <dbReference type="SAM" id="MobiDB-lite"/>
    </source>
</evidence>